<dbReference type="AlphaFoldDB" id="A0A8D8Q6K5"/>
<organism evidence="1">
    <name type="scientific">Cacopsylla melanoneura</name>
    <dbReference type="NCBI Taxonomy" id="428564"/>
    <lineage>
        <taxon>Eukaryota</taxon>
        <taxon>Metazoa</taxon>
        <taxon>Ecdysozoa</taxon>
        <taxon>Arthropoda</taxon>
        <taxon>Hexapoda</taxon>
        <taxon>Insecta</taxon>
        <taxon>Pterygota</taxon>
        <taxon>Neoptera</taxon>
        <taxon>Paraneoptera</taxon>
        <taxon>Hemiptera</taxon>
        <taxon>Sternorrhyncha</taxon>
        <taxon>Psylloidea</taxon>
        <taxon>Psyllidae</taxon>
        <taxon>Psyllinae</taxon>
        <taxon>Cacopsylla</taxon>
    </lineage>
</organism>
<evidence type="ECO:0000313" key="1">
    <source>
        <dbReference type="EMBL" id="CAG6625962.1"/>
    </source>
</evidence>
<proteinExistence type="predicted"/>
<accession>A0A8D8Q6K5</accession>
<protein>
    <submittedName>
        <fullName evidence="1">Uncharacterized protein</fullName>
    </submittedName>
</protein>
<name>A0A8D8Q6K5_9HEMI</name>
<sequence length="117" mass="12264">MAASSITTKSSDTGFYHAVLIIGDVTADTILTISNARAVVLNTIDDVTADTILTISNARADKLNTIDDVTAGKSYGGGAAGESNSVRSGYWWRVDGSNDDEARLRGRGRGGLGGYHR</sequence>
<reference evidence="1" key="1">
    <citation type="submission" date="2021-05" db="EMBL/GenBank/DDBJ databases">
        <authorList>
            <person name="Alioto T."/>
            <person name="Alioto T."/>
            <person name="Gomez Garrido J."/>
        </authorList>
    </citation>
    <scope>NUCLEOTIDE SEQUENCE</scope>
</reference>
<dbReference type="EMBL" id="HBUF01061278">
    <property type="protein sequence ID" value="CAG6625962.1"/>
    <property type="molecule type" value="Transcribed_RNA"/>
</dbReference>